<feature type="region of interest" description="Disordered" evidence="1">
    <location>
        <begin position="1"/>
        <end position="98"/>
    </location>
</feature>
<feature type="compositionally biased region" description="Low complexity" evidence="1">
    <location>
        <begin position="30"/>
        <end position="40"/>
    </location>
</feature>
<sequence>TQSREPSGSRAAERRRGWRRRGVPTPSGDPARGAGRPAARGGAGGTAGQQRPLQVPGASADPTLKVEPSGSAARSPRSTRCESPSRSGPAAPSGRSPLIPAAISWIPRPHYLQDVVRGRPASDFDSRD</sequence>
<proteinExistence type="predicted"/>
<feature type="compositionally biased region" description="Low complexity" evidence="1">
    <location>
        <begin position="84"/>
        <end position="97"/>
    </location>
</feature>
<protein>
    <submittedName>
        <fullName evidence="2">Uncharacterized protein</fullName>
    </submittedName>
</protein>
<reference evidence="2" key="2">
    <citation type="submission" date="2025-09" db="UniProtKB">
        <authorList>
            <consortium name="Ensembl"/>
        </authorList>
    </citation>
    <scope>IDENTIFICATION</scope>
</reference>
<evidence type="ECO:0000256" key="1">
    <source>
        <dbReference type="SAM" id="MobiDB-lite"/>
    </source>
</evidence>
<dbReference type="GeneTree" id="ENSGT00410000028443"/>
<evidence type="ECO:0000313" key="3">
    <source>
        <dbReference type="Proteomes" id="UP000233160"/>
    </source>
</evidence>
<accession>A0A2K6FNA8</accession>
<dbReference type="AlphaFoldDB" id="A0A2K6FNA8"/>
<reference evidence="2" key="1">
    <citation type="submission" date="2025-08" db="UniProtKB">
        <authorList>
            <consortium name="Ensembl"/>
        </authorList>
    </citation>
    <scope>IDENTIFICATION</scope>
</reference>
<feature type="compositionally biased region" description="Low complexity" evidence="1">
    <location>
        <begin position="1"/>
        <end position="10"/>
    </location>
</feature>
<dbReference type="Ensembl" id="ENSPCOT00000026075.1">
    <property type="protein sequence ID" value="ENSPCOP00000015460.1"/>
    <property type="gene ID" value="ENSPCOG00000019471.1"/>
</dbReference>
<evidence type="ECO:0000313" key="2">
    <source>
        <dbReference type="Ensembl" id="ENSPCOP00000015460.1"/>
    </source>
</evidence>
<keyword evidence="3" id="KW-1185">Reference proteome</keyword>
<dbReference type="Proteomes" id="UP000233160">
    <property type="component" value="Unassembled WGS sequence"/>
</dbReference>
<name>A0A2K6FNA8_PROCO</name>
<organism evidence="2 3">
    <name type="scientific">Propithecus coquereli</name>
    <name type="common">Coquerel's sifaka</name>
    <name type="synonym">Propithecus verreauxi coquereli</name>
    <dbReference type="NCBI Taxonomy" id="379532"/>
    <lineage>
        <taxon>Eukaryota</taxon>
        <taxon>Metazoa</taxon>
        <taxon>Chordata</taxon>
        <taxon>Craniata</taxon>
        <taxon>Vertebrata</taxon>
        <taxon>Euteleostomi</taxon>
        <taxon>Mammalia</taxon>
        <taxon>Eutheria</taxon>
        <taxon>Euarchontoglires</taxon>
        <taxon>Primates</taxon>
        <taxon>Strepsirrhini</taxon>
        <taxon>Lemuriformes</taxon>
        <taxon>Indriidae</taxon>
        <taxon>Propithecus</taxon>
    </lineage>
</organism>